<evidence type="ECO:0000256" key="6">
    <source>
        <dbReference type="ARBA" id="ARBA00022989"/>
    </source>
</evidence>
<evidence type="ECO:0000256" key="12">
    <source>
        <dbReference type="RuleBase" id="RU000679"/>
    </source>
</evidence>
<name>A0A821W2M4_9NEOP</name>
<evidence type="ECO:0000313" key="15">
    <source>
        <dbReference type="Proteomes" id="UP000663880"/>
    </source>
</evidence>
<keyword evidence="7" id="KW-0915">Sodium</keyword>
<dbReference type="InterPro" id="IPR001873">
    <property type="entry name" value="ENaC"/>
</dbReference>
<comment type="caution">
    <text evidence="14">The sequence shown here is derived from an EMBL/GenBank/DDBJ whole genome shotgun (WGS) entry which is preliminary data.</text>
</comment>
<evidence type="ECO:0000256" key="10">
    <source>
        <dbReference type="ARBA" id="ARBA00023201"/>
    </source>
</evidence>
<evidence type="ECO:0000256" key="8">
    <source>
        <dbReference type="ARBA" id="ARBA00023065"/>
    </source>
</evidence>
<evidence type="ECO:0000256" key="2">
    <source>
        <dbReference type="ARBA" id="ARBA00007193"/>
    </source>
</evidence>
<keyword evidence="9 13" id="KW-0472">Membrane</keyword>
<accession>A0A821W2M4</accession>
<keyword evidence="8 12" id="KW-0406">Ion transport</keyword>
<reference evidence="14" key="1">
    <citation type="submission" date="2021-02" db="EMBL/GenBank/DDBJ databases">
        <authorList>
            <person name="Steward A R."/>
        </authorList>
    </citation>
    <scope>NUCLEOTIDE SEQUENCE</scope>
</reference>
<evidence type="ECO:0000256" key="9">
    <source>
        <dbReference type="ARBA" id="ARBA00023136"/>
    </source>
</evidence>
<sequence length="86" mass="10234">MKWFDLISNIGSTCGFVTGFSFVSVLEFFYFYTVKLMRDYVIRRRRERRIASGASTPAQFDHDCRYRPIYWNEITGPKGSRVENQF</sequence>
<dbReference type="Pfam" id="PF00858">
    <property type="entry name" value="ASC"/>
    <property type="match status" value="1"/>
</dbReference>
<dbReference type="Gene3D" id="1.10.287.770">
    <property type="entry name" value="YojJ-like"/>
    <property type="match status" value="1"/>
</dbReference>
<keyword evidence="11 12" id="KW-0407">Ion channel</keyword>
<keyword evidence="10 12" id="KW-0739">Sodium transport</keyword>
<evidence type="ECO:0000256" key="3">
    <source>
        <dbReference type="ARBA" id="ARBA00022448"/>
    </source>
</evidence>
<keyword evidence="3 12" id="KW-0813">Transport</keyword>
<keyword evidence="6 13" id="KW-1133">Transmembrane helix</keyword>
<evidence type="ECO:0000256" key="5">
    <source>
        <dbReference type="ARBA" id="ARBA00022692"/>
    </source>
</evidence>
<proteinExistence type="inferred from homology"/>
<keyword evidence="15" id="KW-1185">Reference proteome</keyword>
<evidence type="ECO:0000256" key="7">
    <source>
        <dbReference type="ARBA" id="ARBA00023053"/>
    </source>
</evidence>
<gene>
    <name evidence="14" type="ORF">PMACD_LOCUS12721</name>
</gene>
<dbReference type="AlphaFoldDB" id="A0A821W2M4"/>
<dbReference type="OrthoDB" id="8062007at2759"/>
<keyword evidence="5 12" id="KW-0812">Transmembrane</keyword>
<feature type="transmembrane region" description="Helical" evidence="13">
    <location>
        <begin position="6"/>
        <end position="34"/>
    </location>
</feature>
<evidence type="ECO:0000256" key="1">
    <source>
        <dbReference type="ARBA" id="ARBA00004141"/>
    </source>
</evidence>
<organism evidence="14 15">
    <name type="scientific">Pieris macdunnoughi</name>
    <dbReference type="NCBI Taxonomy" id="345717"/>
    <lineage>
        <taxon>Eukaryota</taxon>
        <taxon>Metazoa</taxon>
        <taxon>Ecdysozoa</taxon>
        <taxon>Arthropoda</taxon>
        <taxon>Hexapoda</taxon>
        <taxon>Insecta</taxon>
        <taxon>Pterygota</taxon>
        <taxon>Neoptera</taxon>
        <taxon>Endopterygota</taxon>
        <taxon>Lepidoptera</taxon>
        <taxon>Glossata</taxon>
        <taxon>Ditrysia</taxon>
        <taxon>Papilionoidea</taxon>
        <taxon>Pieridae</taxon>
        <taxon>Pierinae</taxon>
        <taxon>Pieris</taxon>
    </lineage>
</organism>
<comment type="subcellular location">
    <subcellularLocation>
        <location evidence="1">Membrane</location>
        <topology evidence="1">Multi-pass membrane protein</topology>
    </subcellularLocation>
</comment>
<evidence type="ECO:0000256" key="11">
    <source>
        <dbReference type="ARBA" id="ARBA00023303"/>
    </source>
</evidence>
<dbReference type="Proteomes" id="UP000663880">
    <property type="component" value="Unassembled WGS sequence"/>
</dbReference>
<dbReference type="EMBL" id="CAJOBZ010000051">
    <property type="protein sequence ID" value="CAF4917478.1"/>
    <property type="molecule type" value="Genomic_DNA"/>
</dbReference>
<dbReference type="GO" id="GO:0016020">
    <property type="term" value="C:membrane"/>
    <property type="evidence" value="ECO:0007669"/>
    <property type="project" value="UniProtKB-SubCell"/>
</dbReference>
<evidence type="ECO:0000256" key="4">
    <source>
        <dbReference type="ARBA" id="ARBA00022461"/>
    </source>
</evidence>
<protein>
    <submittedName>
        <fullName evidence="14">Uncharacterized protein</fullName>
    </submittedName>
</protein>
<comment type="similarity">
    <text evidence="2 12">Belongs to the amiloride-sensitive sodium channel (TC 1.A.6) family.</text>
</comment>
<evidence type="ECO:0000313" key="14">
    <source>
        <dbReference type="EMBL" id="CAF4917478.1"/>
    </source>
</evidence>
<dbReference type="GO" id="GO:0005272">
    <property type="term" value="F:sodium channel activity"/>
    <property type="evidence" value="ECO:0007669"/>
    <property type="project" value="UniProtKB-KW"/>
</dbReference>
<keyword evidence="4 12" id="KW-0894">Sodium channel</keyword>
<evidence type="ECO:0000256" key="13">
    <source>
        <dbReference type="SAM" id="Phobius"/>
    </source>
</evidence>